<dbReference type="Pfam" id="PF06985">
    <property type="entry name" value="HET"/>
    <property type="match status" value="1"/>
</dbReference>
<dbReference type="InterPro" id="IPR010730">
    <property type="entry name" value="HET"/>
</dbReference>
<evidence type="ECO:0000256" key="1">
    <source>
        <dbReference type="SAM" id="MobiDB-lite"/>
    </source>
</evidence>
<evidence type="ECO:0000256" key="2">
    <source>
        <dbReference type="SAM" id="Phobius"/>
    </source>
</evidence>
<comment type="caution">
    <text evidence="4">The sequence shown here is derived from an EMBL/GenBank/DDBJ whole genome shotgun (WGS) entry which is preliminary data.</text>
</comment>
<feature type="region of interest" description="Disordered" evidence="1">
    <location>
        <begin position="1"/>
        <end position="45"/>
    </location>
</feature>
<keyword evidence="5" id="KW-1185">Reference proteome</keyword>
<keyword evidence="2" id="KW-0812">Transmembrane</keyword>
<feature type="transmembrane region" description="Helical" evidence="2">
    <location>
        <begin position="325"/>
        <end position="344"/>
    </location>
</feature>
<keyword evidence="2" id="KW-0472">Membrane</keyword>
<feature type="transmembrane region" description="Helical" evidence="2">
    <location>
        <begin position="97"/>
        <end position="115"/>
    </location>
</feature>
<reference evidence="4 5" key="1">
    <citation type="submission" date="2024-01" db="EMBL/GenBank/DDBJ databases">
        <title>Complete genome of Cladobotryum mycophilum ATHUM6906.</title>
        <authorList>
            <person name="Christinaki A.C."/>
            <person name="Myridakis A.I."/>
            <person name="Kouvelis V.N."/>
        </authorList>
    </citation>
    <scope>NUCLEOTIDE SEQUENCE [LARGE SCALE GENOMIC DNA]</scope>
    <source>
        <strain evidence="4 5">ATHUM6906</strain>
    </source>
</reference>
<dbReference type="PANTHER" id="PTHR24148:SF64">
    <property type="entry name" value="HETEROKARYON INCOMPATIBILITY DOMAIN-CONTAINING PROTEIN"/>
    <property type="match status" value="1"/>
</dbReference>
<dbReference type="InterPro" id="IPR052895">
    <property type="entry name" value="HetReg/Transcr_Mod"/>
</dbReference>
<gene>
    <name evidence="4" type="ORF">PT974_03086</name>
</gene>
<feature type="domain" description="Heterokaryon incompatibility" evidence="3">
    <location>
        <begin position="393"/>
        <end position="531"/>
    </location>
</feature>
<feature type="transmembrane region" description="Helical" evidence="2">
    <location>
        <begin position="219"/>
        <end position="243"/>
    </location>
</feature>
<proteinExistence type="predicted"/>
<evidence type="ECO:0000313" key="5">
    <source>
        <dbReference type="Proteomes" id="UP001338125"/>
    </source>
</evidence>
<sequence length="705" mass="81094">MPMTEFRASQGHSQASFQDVHKSDDTAAAVTKDDESSDPDDYGVYADEDDEQEHKWIKRENWHCIQTACLVFVLEEGLPVNQRWMFYLLFIHFHQDLYPSFYVYSVIPVFIMWYFPEIGRPSLVQAFMTAANQYMRMGQKSSTETTKEFSNIVFFYVIPLSLFIYAINLEGSIELLESIFGPALTWPQAILPITPWLFLSYAHEKDSLNGFVSEGKQGILMAVFVRACAAVLPLWLQWILWSFYTGPAAFHPAMVVEWIFCATTWTYPQARSWFRNNGGGPSIILQRERRGTLWFTATTIVMRIIEGETESFIIKTGALDLSPQIWLPLALIFVIGLYLLRYGLAIRIAKYQHKPLENKQSIRLLRLRAQPCNPSSPVQCDMIHSTLKYPPPYIAVSHRWGKPEENHDIILIEGSPFLISPSLHAFLRAKRSSIRHVIVWIDSICINQADTDEKSIQVGMMRRIYEEALFTIGWLGEDPDAEKAFRLVERVITTRTTSAFTELWNEEDAGWDELKQLLSNDWFERVWIIQEVAVAKKSFLRYGSQEIEWGDFAKALSIIMALGTQAGQIENFGDSRGALNTVIMENIRLQVDDVDYLKLKDMLKLGLNFKATLLVDKVYALLGVIEERRTPLFHPRFSTNESFSEVISRRRVWGDFSNTLRAINDLLSTANGGHKTRTGRWMLRSTDRGVRHFAALTRDLQKVTE</sequence>
<organism evidence="4 5">
    <name type="scientific">Cladobotryum mycophilum</name>
    <dbReference type="NCBI Taxonomy" id="491253"/>
    <lineage>
        <taxon>Eukaryota</taxon>
        <taxon>Fungi</taxon>
        <taxon>Dikarya</taxon>
        <taxon>Ascomycota</taxon>
        <taxon>Pezizomycotina</taxon>
        <taxon>Sordariomycetes</taxon>
        <taxon>Hypocreomycetidae</taxon>
        <taxon>Hypocreales</taxon>
        <taxon>Hypocreaceae</taxon>
        <taxon>Cladobotryum</taxon>
    </lineage>
</organism>
<feature type="transmembrane region" description="Helical" evidence="2">
    <location>
        <begin position="179"/>
        <end position="199"/>
    </location>
</feature>
<evidence type="ECO:0000259" key="3">
    <source>
        <dbReference type="Pfam" id="PF06985"/>
    </source>
</evidence>
<name>A0ABR0SX28_9HYPO</name>
<feature type="compositionally biased region" description="Acidic residues" evidence="1">
    <location>
        <begin position="35"/>
        <end position="45"/>
    </location>
</feature>
<protein>
    <submittedName>
        <fullName evidence="4">Heterokaryon incompatibility protein 6</fullName>
    </submittedName>
</protein>
<dbReference type="PANTHER" id="PTHR24148">
    <property type="entry name" value="ANKYRIN REPEAT DOMAIN-CONTAINING PROTEIN 39 HOMOLOG-RELATED"/>
    <property type="match status" value="1"/>
</dbReference>
<evidence type="ECO:0000313" key="4">
    <source>
        <dbReference type="EMBL" id="KAK5996331.1"/>
    </source>
</evidence>
<dbReference type="EMBL" id="JAVFKD010000003">
    <property type="protein sequence ID" value="KAK5996331.1"/>
    <property type="molecule type" value="Genomic_DNA"/>
</dbReference>
<accession>A0ABR0SX28</accession>
<dbReference type="Proteomes" id="UP001338125">
    <property type="component" value="Unassembled WGS sequence"/>
</dbReference>
<keyword evidence="2" id="KW-1133">Transmembrane helix</keyword>
<feature type="transmembrane region" description="Helical" evidence="2">
    <location>
        <begin position="149"/>
        <end position="167"/>
    </location>
</feature>